<dbReference type="AlphaFoldDB" id="A0A1G6K529"/>
<accession>A0A1G6K529</accession>
<sequence>MERFLIKQKEKIAYIIMNNKENKHDIVFANEFLEALNYCISDKTINSIIITSSDEKNFSQGIDVDWVHKNLKEKNYDIVKKFLYKINEIFEKIIFSCVPTIAQINGHAFGNGALLACACDFRFSRKDKGFFCFPEVDIGIPFLPSMIEFSKKAINYQFYQQIVFTGKRCIADELEKEGVILKAAASLEELELTTFEFAKTLNKNRSIYQKLKNRIFANIKEAFEKDKQYIENLDIFV</sequence>
<dbReference type="Pfam" id="PF00378">
    <property type="entry name" value="ECH_1"/>
    <property type="match status" value="1"/>
</dbReference>
<evidence type="ECO:0000313" key="2">
    <source>
        <dbReference type="Proteomes" id="UP000199411"/>
    </source>
</evidence>
<evidence type="ECO:0000313" key="1">
    <source>
        <dbReference type="EMBL" id="SDC26110.1"/>
    </source>
</evidence>
<keyword evidence="2" id="KW-1185">Reference proteome</keyword>
<dbReference type="CDD" id="cd06558">
    <property type="entry name" value="crotonase-like"/>
    <property type="match status" value="1"/>
</dbReference>
<dbReference type="PANTHER" id="PTHR11941">
    <property type="entry name" value="ENOYL-COA HYDRATASE-RELATED"/>
    <property type="match status" value="1"/>
</dbReference>
<organism evidence="1 2">
    <name type="scientific">Desulfurella multipotens</name>
    <dbReference type="NCBI Taxonomy" id="79269"/>
    <lineage>
        <taxon>Bacteria</taxon>
        <taxon>Pseudomonadati</taxon>
        <taxon>Campylobacterota</taxon>
        <taxon>Desulfurellia</taxon>
        <taxon>Desulfurellales</taxon>
        <taxon>Desulfurellaceae</taxon>
        <taxon>Desulfurella</taxon>
    </lineage>
</organism>
<dbReference type="Proteomes" id="UP000199411">
    <property type="component" value="Unassembled WGS sequence"/>
</dbReference>
<gene>
    <name evidence="1" type="ORF">SAMN05660835_00565</name>
</gene>
<dbReference type="PANTHER" id="PTHR11941:SF75">
    <property type="entry name" value="ENOYL-COA HYDRATASE_ISOMERASE FAMILY PROTEIN"/>
    <property type="match status" value="1"/>
</dbReference>
<dbReference type="EMBL" id="FMYU01000003">
    <property type="protein sequence ID" value="SDC26110.1"/>
    <property type="molecule type" value="Genomic_DNA"/>
</dbReference>
<dbReference type="InterPro" id="IPR029045">
    <property type="entry name" value="ClpP/crotonase-like_dom_sf"/>
</dbReference>
<proteinExistence type="predicted"/>
<dbReference type="GO" id="GO:0004165">
    <property type="term" value="F:delta(3)-delta(2)-enoyl-CoA isomerase activity"/>
    <property type="evidence" value="ECO:0007669"/>
    <property type="project" value="TreeGrafter"/>
</dbReference>
<dbReference type="SUPFAM" id="SSF52096">
    <property type="entry name" value="ClpP/crotonase"/>
    <property type="match status" value="1"/>
</dbReference>
<dbReference type="Gene3D" id="3.90.226.10">
    <property type="entry name" value="2-enoyl-CoA Hydratase, Chain A, domain 1"/>
    <property type="match status" value="1"/>
</dbReference>
<name>A0A1G6K529_9BACT</name>
<dbReference type="InterPro" id="IPR001753">
    <property type="entry name" value="Enoyl-CoA_hydra/iso"/>
</dbReference>
<dbReference type="GO" id="GO:0006635">
    <property type="term" value="P:fatty acid beta-oxidation"/>
    <property type="evidence" value="ECO:0007669"/>
    <property type="project" value="TreeGrafter"/>
</dbReference>
<dbReference type="OrthoDB" id="5365311at2"/>
<protein>
    <submittedName>
        <fullName evidence="1">Enoyl-CoA hydratase/carnithine racemase</fullName>
    </submittedName>
</protein>
<reference evidence="2" key="1">
    <citation type="submission" date="2016-10" db="EMBL/GenBank/DDBJ databases">
        <authorList>
            <person name="Varghese N."/>
            <person name="Submissions S."/>
        </authorList>
    </citation>
    <scope>NUCLEOTIDE SEQUENCE [LARGE SCALE GENOMIC DNA]</scope>
    <source>
        <strain evidence="2">DSM 8415</strain>
    </source>
</reference>
<dbReference type="RefSeq" id="WP_025392076.1">
    <property type="nucleotide sequence ID" value="NZ_FMYU01000003.1"/>
</dbReference>